<keyword evidence="7" id="KW-1185">Reference proteome</keyword>
<feature type="coiled-coil region" evidence="4">
    <location>
        <begin position="1065"/>
        <end position="1114"/>
    </location>
</feature>
<dbReference type="PANTHER" id="PTHR14027:SF2">
    <property type="entry name" value="RNA POLYMERASE-ASSOCIATED PROTEIN CTR9 HOMOLOG"/>
    <property type="match status" value="1"/>
</dbReference>
<evidence type="ECO:0000256" key="3">
    <source>
        <dbReference type="PROSITE-ProRule" id="PRU00339"/>
    </source>
</evidence>
<feature type="compositionally biased region" description="Low complexity" evidence="5">
    <location>
        <begin position="130"/>
        <end position="150"/>
    </location>
</feature>
<feature type="repeat" description="TPR" evidence="3">
    <location>
        <begin position="574"/>
        <end position="607"/>
    </location>
</feature>
<feature type="region of interest" description="Disordered" evidence="5">
    <location>
        <begin position="130"/>
        <end position="174"/>
    </location>
</feature>
<keyword evidence="2 3" id="KW-0802">TPR repeat</keyword>
<dbReference type="InterPro" id="IPR011990">
    <property type="entry name" value="TPR-like_helical_dom_sf"/>
</dbReference>
<feature type="compositionally biased region" description="Basic and acidic residues" evidence="5">
    <location>
        <begin position="1129"/>
        <end position="1138"/>
    </location>
</feature>
<reference evidence="7" key="1">
    <citation type="submission" date="2022-10" db="EMBL/GenBank/DDBJ databases">
        <title>Genome assembly of Pristionchus species.</title>
        <authorList>
            <person name="Yoshida K."/>
            <person name="Sommer R.J."/>
        </authorList>
    </citation>
    <scope>NUCLEOTIDE SEQUENCE [LARGE SCALE GENOMIC DNA]</scope>
    <source>
        <strain evidence="7">RS5460</strain>
    </source>
</reference>
<dbReference type="SMART" id="SM00028">
    <property type="entry name" value="TPR"/>
    <property type="match status" value="11"/>
</dbReference>
<proteinExistence type="predicted"/>
<feature type="compositionally biased region" description="Basic and acidic residues" evidence="5">
    <location>
        <begin position="1166"/>
        <end position="1185"/>
    </location>
</feature>
<dbReference type="Pfam" id="PF13181">
    <property type="entry name" value="TPR_8"/>
    <property type="match status" value="1"/>
</dbReference>
<feature type="region of interest" description="Disordered" evidence="5">
    <location>
        <begin position="1129"/>
        <end position="1324"/>
    </location>
</feature>
<dbReference type="PANTHER" id="PTHR14027">
    <property type="entry name" value="RNA POLYMERASE-ASSOCIATED PROTEIN CTR9"/>
    <property type="match status" value="1"/>
</dbReference>
<dbReference type="Pfam" id="PF14559">
    <property type="entry name" value="TPR_19"/>
    <property type="match status" value="2"/>
</dbReference>
<dbReference type="InterPro" id="IPR019734">
    <property type="entry name" value="TPR_rpt"/>
</dbReference>
<dbReference type="GO" id="GO:0006368">
    <property type="term" value="P:transcription elongation by RNA polymerase II"/>
    <property type="evidence" value="ECO:0007669"/>
    <property type="project" value="TreeGrafter"/>
</dbReference>
<comment type="caution">
    <text evidence="6">The sequence shown here is derived from an EMBL/GenBank/DDBJ whole genome shotgun (WGS) entry which is preliminary data.</text>
</comment>
<organism evidence="6 7">
    <name type="scientific">Pristionchus mayeri</name>
    <dbReference type="NCBI Taxonomy" id="1317129"/>
    <lineage>
        <taxon>Eukaryota</taxon>
        <taxon>Metazoa</taxon>
        <taxon>Ecdysozoa</taxon>
        <taxon>Nematoda</taxon>
        <taxon>Chromadorea</taxon>
        <taxon>Rhabditida</taxon>
        <taxon>Rhabditina</taxon>
        <taxon>Diplogasteromorpha</taxon>
        <taxon>Diplogasteroidea</taxon>
        <taxon>Neodiplogasteridae</taxon>
        <taxon>Pristionchus</taxon>
    </lineage>
</organism>
<dbReference type="Proteomes" id="UP001328107">
    <property type="component" value="Unassembled WGS sequence"/>
</dbReference>
<feature type="repeat" description="TPR" evidence="3">
    <location>
        <begin position="431"/>
        <end position="464"/>
    </location>
</feature>
<evidence type="ECO:0000256" key="1">
    <source>
        <dbReference type="ARBA" id="ARBA00022737"/>
    </source>
</evidence>
<evidence type="ECO:0000256" key="4">
    <source>
        <dbReference type="SAM" id="Coils"/>
    </source>
</evidence>
<dbReference type="SUPFAM" id="SSF48452">
    <property type="entry name" value="TPR-like"/>
    <property type="match status" value="2"/>
</dbReference>
<keyword evidence="1" id="KW-0677">Repeat</keyword>
<dbReference type="EMBL" id="BTRK01000003">
    <property type="protein sequence ID" value="GMR41708.1"/>
    <property type="molecule type" value="Genomic_DNA"/>
</dbReference>
<protein>
    <recommendedName>
        <fullName evidence="8">Ctr-9</fullName>
    </recommendedName>
</protein>
<accession>A0AAN4ZI68</accession>
<feature type="compositionally biased region" description="Basic residues" evidence="5">
    <location>
        <begin position="1281"/>
        <end position="1293"/>
    </location>
</feature>
<keyword evidence="4" id="KW-0175">Coiled coil</keyword>
<evidence type="ECO:0000313" key="7">
    <source>
        <dbReference type="Proteomes" id="UP001328107"/>
    </source>
</evidence>
<dbReference type="GO" id="GO:0000993">
    <property type="term" value="F:RNA polymerase II complex binding"/>
    <property type="evidence" value="ECO:0007669"/>
    <property type="project" value="TreeGrafter"/>
</dbReference>
<evidence type="ECO:0008006" key="8">
    <source>
        <dbReference type="Google" id="ProtNLM"/>
    </source>
</evidence>
<feature type="compositionally biased region" description="Low complexity" evidence="5">
    <location>
        <begin position="157"/>
        <end position="169"/>
    </location>
</feature>
<feature type="non-terminal residue" evidence="6">
    <location>
        <position position="1324"/>
    </location>
</feature>
<dbReference type="Gene3D" id="1.25.40.10">
    <property type="entry name" value="Tetratricopeptide repeat domain"/>
    <property type="match status" value="3"/>
</dbReference>
<dbReference type="FunFam" id="1.25.40.10:FF:000289">
    <property type="entry name" value="RNA polymerase-associated protein CTR9 homolog"/>
    <property type="match status" value="1"/>
</dbReference>
<evidence type="ECO:0000256" key="5">
    <source>
        <dbReference type="SAM" id="MobiDB-lite"/>
    </source>
</evidence>
<dbReference type="PROSITE" id="PS50005">
    <property type="entry name" value="TPR"/>
    <property type="match status" value="3"/>
</dbReference>
<dbReference type="FunFam" id="1.25.40.10:FF:000322">
    <property type="entry name" value="RNA polymerase-associated protein CTR9 homolog"/>
    <property type="match status" value="1"/>
</dbReference>
<dbReference type="Pfam" id="PF13424">
    <property type="entry name" value="TPR_12"/>
    <property type="match status" value="1"/>
</dbReference>
<dbReference type="PROSITE" id="PS50293">
    <property type="entry name" value="TPR_REGION"/>
    <property type="match status" value="1"/>
</dbReference>
<feature type="repeat" description="TPR" evidence="3">
    <location>
        <begin position="688"/>
        <end position="721"/>
    </location>
</feature>
<evidence type="ECO:0000256" key="2">
    <source>
        <dbReference type="ARBA" id="ARBA00022803"/>
    </source>
</evidence>
<gene>
    <name evidence="6" type="ORF">PMAYCL1PPCAC_11903</name>
</gene>
<sequence length="1324" mass="150454">MVAEPRKLLIPLRNSADDPERIKSTRRFAIDVWNVTTRWGELAVEATTQMEKLCGGRMRVAHSRGIVPPEDPSASSDYLSQEERDRVMVGVVKAHDSLVDILDHLEKQIGKLRTAQSRLAPMRKLCEPSMLLSPSPLSSPSTSTPSTPTARTPPLPSLTSPSISSSPSLLDKRGSPRSYYIVSELERILPPLISCFERELHSKRLLLLEVGSHAHRGLSNAAIVSFQHEPFVEESLLNELYALVKVIEMDVNELPDEDDIMNILREESARLSVWITTAVEYYKQKRYEIFTRILEQSGQQANLDYPGFEKDQVRALDTLAAYYVKMGHRERQSKEKRKDLFTKATLLYTTADKIIMYDLNHLLGRALFCLLEGNKIDQADQQFTFVLQGSSESGNIPALLGKACIAFQKKDYNQALFFYKKALRTKPDCPADVRVGLGHCFVKLNKLDYARRAFERALQLDPSNVAALCAISIMDSNLMTQEGIQSGVQNLYRAYKIQSDNPIVLNHLANHFFYKGELSKVDHLSWAAFQIADTEAIRAESCFQLARSLHRSGQYDKAFRYYYQSTQFASSSFILPFYGLGQMYIQRKEYVNAINCFEKILDPHPNNTETLKILGSLYAQAGGDPKKGLDNKAKARAHLQKFVELIPDDVEVLIELAQLMEHTDPAKSMQYYEKVCDLLTKEEMDVPPEIINNMGSLSLAQGDYEKARDFYQKAMDILALESGDEIEAFRVTIMYNQARAAELLCLFDTAEALYKDVLRKDGHYIDSFLRLGCIARDRGQIYESSVWFKECMGVNQASSDAWTLIGMLHMNKQEWQPAQKKFEHILKVQMGKEDTYSMIALGNIWMETLFNANRNKEKDKAHQDRALQWFTKALKCQPKNMWAANGIGCVLAVKKQTQEAREIFSQVREATADFLDVWINIAHVYMEQGQFVAAVQMYLNAMKKFGKEKDPQLLLYLARAYHRTGKIVECRETLEKASLVDPENLVIKFNHALTLQRQATMTMKDEKATYQVVDGAIQDLKTAQRIFEYIMKNREEGRASGISFTFTETQCKACADLLKQAQIYLERARQQDEEERALKARQEEERAALKRRLEEAEREKMESRQRQVEDLKQTRQLYIQMTKDILKLPEIKDDDRKSRGGGGGGRGRKRKEDGDEFVNDSSDMGDWERGEGGEKRERKKKEGGSRKRRERDRGGSGTDEDAGEKRKKKKKREPSPKLSAKQSAKIKSRAFISDDDSSGDDRPVGEATATQIRGDSPLQAPAFPDSSSSPTDSDEDERVERKKKGKGMKKGRRVATPSDQSGSGSDSDRGRRKSPSENEGSDDE</sequence>
<name>A0AAN4ZI68_9BILA</name>
<evidence type="ECO:0000313" key="6">
    <source>
        <dbReference type="EMBL" id="GMR41708.1"/>
    </source>
</evidence>
<dbReference type="InterPro" id="IPR031101">
    <property type="entry name" value="Ctr9"/>
</dbReference>
<dbReference type="GO" id="GO:0006355">
    <property type="term" value="P:regulation of DNA-templated transcription"/>
    <property type="evidence" value="ECO:0007669"/>
    <property type="project" value="InterPro"/>
</dbReference>
<dbReference type="GO" id="GO:0016593">
    <property type="term" value="C:Cdc73/Paf1 complex"/>
    <property type="evidence" value="ECO:0007669"/>
    <property type="project" value="TreeGrafter"/>
</dbReference>